<proteinExistence type="predicted"/>
<sequence length="45" mass="5091">MGIKALSIEKMEVEGMPYPQMKMIDMGFWQVGFDLDTSKGIKTAH</sequence>
<gene>
    <name evidence="1" type="ORF">SAMN05216249_106122</name>
</gene>
<protein>
    <submittedName>
        <fullName evidence="1">Uncharacterized protein</fullName>
    </submittedName>
</protein>
<keyword evidence="2" id="KW-1185">Reference proteome</keyword>
<organism evidence="1 2">
    <name type="scientific">Acetitomaculum ruminis DSM 5522</name>
    <dbReference type="NCBI Taxonomy" id="1120918"/>
    <lineage>
        <taxon>Bacteria</taxon>
        <taxon>Bacillati</taxon>
        <taxon>Bacillota</taxon>
        <taxon>Clostridia</taxon>
        <taxon>Lachnospirales</taxon>
        <taxon>Lachnospiraceae</taxon>
        <taxon>Acetitomaculum</taxon>
    </lineage>
</organism>
<dbReference type="AlphaFoldDB" id="A0A1I0XGK3"/>
<reference evidence="1 2" key="1">
    <citation type="submission" date="2016-10" db="EMBL/GenBank/DDBJ databases">
        <authorList>
            <person name="de Groot N.N."/>
        </authorList>
    </citation>
    <scope>NUCLEOTIDE SEQUENCE [LARGE SCALE GENOMIC DNA]</scope>
    <source>
        <strain evidence="1 2">DSM 5522</strain>
    </source>
</reference>
<accession>A0A1I0XGK3</accession>
<evidence type="ECO:0000313" key="1">
    <source>
        <dbReference type="EMBL" id="SFA99378.1"/>
    </source>
</evidence>
<dbReference type="Proteomes" id="UP000198838">
    <property type="component" value="Unassembled WGS sequence"/>
</dbReference>
<name>A0A1I0XGK3_9FIRM</name>
<evidence type="ECO:0000313" key="2">
    <source>
        <dbReference type="Proteomes" id="UP000198838"/>
    </source>
</evidence>
<dbReference type="EMBL" id="FOJY01000006">
    <property type="protein sequence ID" value="SFA99378.1"/>
    <property type="molecule type" value="Genomic_DNA"/>
</dbReference>